<dbReference type="EMBL" id="LKTP01000001">
    <property type="protein sequence ID" value="KRG30617.1"/>
    <property type="molecule type" value="Genomic_DNA"/>
</dbReference>
<sequence>MCTISLTPHLQNPNGFILTSNRDEASERETFPPDFKAENDTKLLFPQDAVAGGSWIGVSEVKRVLCLMNGGFVSHKREDSYRKSRGLVLKDWLVAHNIESEIENYTLKDIEPFTVVIADWSSGLFFAEFVWDGKEKYFKKLPFQPQIWSSSPLYTSEMKMLREDWFSTFQKEKDLSAENLWEFHHSAGKGDKEIDLIIDRGFLKTKSISQIEFLPGKLIFKYEDLEKGKITRKEFPGL</sequence>
<dbReference type="RefSeq" id="WP_057480439.1">
    <property type="nucleotide sequence ID" value="NZ_BMWR01000002.1"/>
</dbReference>
<dbReference type="Pfam" id="PF05742">
    <property type="entry name" value="TANGO2"/>
    <property type="match status" value="1"/>
</dbReference>
<keyword evidence="2" id="KW-1185">Reference proteome</keyword>
<comment type="caution">
    <text evidence="1">The sequence shown here is derived from an EMBL/GenBank/DDBJ whole genome shotgun (WGS) entry which is preliminary data.</text>
</comment>
<dbReference type="PANTHER" id="PTHR17985">
    <property type="entry name" value="SER/THR-RICH PROTEIN T10 IN DGCR REGION"/>
    <property type="match status" value="1"/>
</dbReference>
<evidence type="ECO:0008006" key="3">
    <source>
        <dbReference type="Google" id="ProtNLM"/>
    </source>
</evidence>
<dbReference type="InterPro" id="IPR008551">
    <property type="entry name" value="TANGO2"/>
</dbReference>
<dbReference type="AlphaFoldDB" id="A0A0Q9ZEC7"/>
<dbReference type="PANTHER" id="PTHR17985:SF8">
    <property type="entry name" value="TRANSPORT AND GOLGI ORGANIZATION PROTEIN 2 HOMOLOG"/>
    <property type="match status" value="1"/>
</dbReference>
<proteinExistence type="predicted"/>
<evidence type="ECO:0000313" key="2">
    <source>
        <dbReference type="Proteomes" id="UP000051643"/>
    </source>
</evidence>
<name>A0A0Q9ZEC7_9FLAO</name>
<accession>A0A0Q9ZEC7</accession>
<gene>
    <name evidence="1" type="ORF">APR42_01765</name>
</gene>
<dbReference type="OrthoDB" id="4380123at2"/>
<evidence type="ECO:0000313" key="1">
    <source>
        <dbReference type="EMBL" id="KRG30617.1"/>
    </source>
</evidence>
<protein>
    <recommendedName>
        <fullName evidence="3">NRDE family protein</fullName>
    </recommendedName>
</protein>
<organism evidence="1 2">
    <name type="scientific">Salegentibacter mishustinae</name>
    <dbReference type="NCBI Taxonomy" id="270918"/>
    <lineage>
        <taxon>Bacteria</taxon>
        <taxon>Pseudomonadati</taxon>
        <taxon>Bacteroidota</taxon>
        <taxon>Flavobacteriia</taxon>
        <taxon>Flavobacteriales</taxon>
        <taxon>Flavobacteriaceae</taxon>
        <taxon>Salegentibacter</taxon>
    </lineage>
</organism>
<dbReference type="Proteomes" id="UP000051643">
    <property type="component" value="Unassembled WGS sequence"/>
</dbReference>
<dbReference type="STRING" id="270918.APR42_01765"/>
<reference evidence="1" key="1">
    <citation type="submission" date="2015-10" db="EMBL/GenBank/DDBJ databases">
        <title>Draft genome sequence of Salegentibacter mishustinae KCTC 12263.</title>
        <authorList>
            <person name="Lin W."/>
            <person name="Zheng Q."/>
        </authorList>
    </citation>
    <scope>NUCLEOTIDE SEQUENCE [LARGE SCALE GENOMIC DNA]</scope>
    <source>
        <strain evidence="1">KCTC 12263</strain>
    </source>
</reference>